<organism evidence="3 4">
    <name type="scientific">Nocardioides ginsengisegetis</name>
    <dbReference type="NCBI Taxonomy" id="661491"/>
    <lineage>
        <taxon>Bacteria</taxon>
        <taxon>Bacillati</taxon>
        <taxon>Actinomycetota</taxon>
        <taxon>Actinomycetes</taxon>
        <taxon>Propionibacteriales</taxon>
        <taxon>Nocardioidaceae</taxon>
        <taxon>Nocardioides</taxon>
    </lineage>
</organism>
<evidence type="ECO:0000313" key="4">
    <source>
        <dbReference type="Proteomes" id="UP000580910"/>
    </source>
</evidence>
<feature type="domain" description="Aminoglycoside phosphotransferase" evidence="2">
    <location>
        <begin position="54"/>
        <end position="289"/>
    </location>
</feature>
<dbReference type="EMBL" id="JACGXA010000003">
    <property type="protein sequence ID" value="MBA8805796.1"/>
    <property type="molecule type" value="Genomic_DNA"/>
</dbReference>
<sequence>MVSASSTNDGNPANDEGNPAKPVRAEDAFDVEAVAAWLREHATAFREDLEGTPDVRQFPGGASNLTYLLRYPTRDLILRRPPTGAKAAGAHDMGREFRIQSALAPVFPYVPRMVGFCQDEAVIGSDFYVMEKLDGTILRRDLPAPMSAEEASTLCAHALDVLVDLHSVDVASVPELEQLGRGDGYVGRQVSGWIHRFGKARTDDTGDWSDIVAWLEAHQPADVAQTLIHNDYRLDNMVLAPDGSLRIIGVLDWEMATVGDPLMDLGGMLSYWVQADDDEFFLMFRRQPTTEPGMWTRQEFVERYCDRMGFTVTPAQWRFYEVFGLFRLAVIAQQIWYRYFHKQTTNEAYAVFGPAVGYLEQRCRRLVSAGSTDGAP</sequence>
<dbReference type="InterPro" id="IPR002575">
    <property type="entry name" value="Aminoglycoside_PTrfase"/>
</dbReference>
<protein>
    <submittedName>
        <fullName evidence="3">Aminoglycoside phosphotransferase (APT) family kinase protein</fullName>
    </submittedName>
</protein>
<dbReference type="Proteomes" id="UP000580910">
    <property type="component" value="Unassembled WGS sequence"/>
</dbReference>
<dbReference type="PANTHER" id="PTHR47829">
    <property type="entry name" value="HYDROLASE, PUTATIVE (AFU_ORTHOLOGUE AFUA_1G12880)-RELATED"/>
    <property type="match status" value="1"/>
</dbReference>
<dbReference type="Pfam" id="PF01636">
    <property type="entry name" value="APH"/>
    <property type="match status" value="1"/>
</dbReference>
<evidence type="ECO:0000259" key="2">
    <source>
        <dbReference type="Pfam" id="PF01636"/>
    </source>
</evidence>
<dbReference type="InterPro" id="IPR011009">
    <property type="entry name" value="Kinase-like_dom_sf"/>
</dbReference>
<keyword evidence="3" id="KW-0418">Kinase</keyword>
<dbReference type="InterPro" id="IPR041726">
    <property type="entry name" value="ACAD10_11_N"/>
</dbReference>
<dbReference type="Gene3D" id="3.30.200.20">
    <property type="entry name" value="Phosphorylase Kinase, domain 1"/>
    <property type="match status" value="1"/>
</dbReference>
<accession>A0A7W3PBP8</accession>
<reference evidence="3 4" key="1">
    <citation type="submission" date="2020-07" db="EMBL/GenBank/DDBJ databases">
        <title>Sequencing the genomes of 1000 actinobacteria strains.</title>
        <authorList>
            <person name="Klenk H.-P."/>
        </authorList>
    </citation>
    <scope>NUCLEOTIDE SEQUENCE [LARGE SCALE GENOMIC DNA]</scope>
    <source>
        <strain evidence="3 4">DSM 21349</strain>
    </source>
</reference>
<feature type="region of interest" description="Disordered" evidence="1">
    <location>
        <begin position="1"/>
        <end position="24"/>
    </location>
</feature>
<dbReference type="RefSeq" id="WP_182541818.1">
    <property type="nucleotide sequence ID" value="NZ_JACGXA010000003.1"/>
</dbReference>
<proteinExistence type="predicted"/>
<keyword evidence="3" id="KW-0808">Transferase</keyword>
<feature type="compositionally biased region" description="Polar residues" evidence="1">
    <location>
        <begin position="1"/>
        <end position="11"/>
    </location>
</feature>
<dbReference type="Gene3D" id="3.90.1200.10">
    <property type="match status" value="1"/>
</dbReference>
<name>A0A7W3PBP8_9ACTN</name>
<dbReference type="PANTHER" id="PTHR47829:SF1">
    <property type="entry name" value="HAD FAMILY PHOSPHATASE"/>
    <property type="match status" value="1"/>
</dbReference>
<dbReference type="GO" id="GO:0016301">
    <property type="term" value="F:kinase activity"/>
    <property type="evidence" value="ECO:0007669"/>
    <property type="project" value="UniProtKB-KW"/>
</dbReference>
<keyword evidence="4" id="KW-1185">Reference proteome</keyword>
<dbReference type="AlphaFoldDB" id="A0A7W3PBP8"/>
<dbReference type="SUPFAM" id="SSF56112">
    <property type="entry name" value="Protein kinase-like (PK-like)"/>
    <property type="match status" value="1"/>
</dbReference>
<comment type="caution">
    <text evidence="3">The sequence shown here is derived from an EMBL/GenBank/DDBJ whole genome shotgun (WGS) entry which is preliminary data.</text>
</comment>
<evidence type="ECO:0000313" key="3">
    <source>
        <dbReference type="EMBL" id="MBA8805796.1"/>
    </source>
</evidence>
<gene>
    <name evidence="3" type="ORF">FB382_004141</name>
</gene>
<evidence type="ECO:0000256" key="1">
    <source>
        <dbReference type="SAM" id="MobiDB-lite"/>
    </source>
</evidence>
<dbReference type="InterPro" id="IPR052898">
    <property type="entry name" value="ACAD10-like"/>
</dbReference>
<dbReference type="CDD" id="cd05154">
    <property type="entry name" value="ACAD10_11_N-like"/>
    <property type="match status" value="1"/>
</dbReference>